<feature type="transmembrane region" description="Helical" evidence="1">
    <location>
        <begin position="191"/>
        <end position="207"/>
    </location>
</feature>
<proteinExistence type="predicted"/>
<feature type="transmembrane region" description="Helical" evidence="1">
    <location>
        <begin position="32"/>
        <end position="50"/>
    </location>
</feature>
<dbReference type="EMBL" id="RZNJ01000004">
    <property type="protein sequence ID" value="RUT30272.1"/>
    <property type="molecule type" value="Genomic_DNA"/>
</dbReference>
<evidence type="ECO:0000313" key="2">
    <source>
        <dbReference type="EMBL" id="RUT30272.1"/>
    </source>
</evidence>
<gene>
    <name evidence="2" type="ORF">EMQ25_13240</name>
</gene>
<name>A0A433X886_9HYPH</name>
<evidence type="ECO:0000256" key="1">
    <source>
        <dbReference type="SAM" id="Phobius"/>
    </source>
</evidence>
<feature type="transmembrane region" description="Helical" evidence="1">
    <location>
        <begin position="219"/>
        <end position="236"/>
    </location>
</feature>
<dbReference type="Proteomes" id="UP000281547">
    <property type="component" value="Unassembled WGS sequence"/>
</dbReference>
<keyword evidence="1" id="KW-0812">Transmembrane</keyword>
<feature type="transmembrane region" description="Helical" evidence="1">
    <location>
        <begin position="70"/>
        <end position="90"/>
    </location>
</feature>
<protein>
    <submittedName>
        <fullName evidence="2">Uncharacterized protein</fullName>
    </submittedName>
</protein>
<dbReference type="RefSeq" id="WP_127189053.1">
    <property type="nucleotide sequence ID" value="NZ_RZNJ01000004.1"/>
</dbReference>
<dbReference type="AlphaFoldDB" id="A0A433X886"/>
<accession>A0A433X886</accession>
<comment type="caution">
    <text evidence="2">The sequence shown here is derived from an EMBL/GenBank/DDBJ whole genome shotgun (WGS) entry which is preliminary data.</text>
</comment>
<keyword evidence="3" id="KW-1185">Reference proteome</keyword>
<keyword evidence="1" id="KW-0472">Membrane</keyword>
<feature type="transmembrane region" description="Helical" evidence="1">
    <location>
        <begin position="6"/>
        <end position="25"/>
    </location>
</feature>
<dbReference type="OrthoDB" id="21325at2"/>
<feature type="transmembrane region" description="Helical" evidence="1">
    <location>
        <begin position="111"/>
        <end position="131"/>
    </location>
</feature>
<keyword evidence="1" id="KW-1133">Transmembrane helix</keyword>
<reference evidence="2 3" key="1">
    <citation type="journal article" date="2016" name="Int. J. Syst. Evol. Microbiol.">
        <title>Arsenicitalea aurantiaca gen. nov., sp. nov., a new member of the family Hyphomicrobiaceae, isolated from high-arsenic sediment.</title>
        <authorList>
            <person name="Mu Y."/>
            <person name="Zhou L."/>
            <person name="Zeng X.C."/>
            <person name="Liu L."/>
            <person name="Pan Y."/>
            <person name="Chen X."/>
            <person name="Wang J."/>
            <person name="Li S."/>
            <person name="Li W.J."/>
            <person name="Wang Y."/>
        </authorList>
    </citation>
    <scope>NUCLEOTIDE SEQUENCE [LARGE SCALE GENOMIC DNA]</scope>
    <source>
        <strain evidence="2 3">42-50</strain>
    </source>
</reference>
<sequence length="237" mass="25313">MPSPFIAALFLAALHVLTPLLGFHARAPRSPLVSISGGIAIAYVFLHLLPELAAAEYEHFAETGPLGGERLLFSAALLGLVVFYGLEHAVKISRKESSDDTPSPFAFRLHLTAFALYNGLVGYLLMAGGLVEGQSPWPFALAMSLHFLVNDRRFAVHHKARYARWGRWVLAGSVLVGALAGAMTLLGAQAIALLLAFLGGGIILNVLREELPPERDGSFWFLGLGVLAYGAVTLAIG</sequence>
<evidence type="ECO:0000313" key="3">
    <source>
        <dbReference type="Proteomes" id="UP000281547"/>
    </source>
</evidence>
<organism evidence="2 3">
    <name type="scientific">Arsenicitalea aurantiaca</name>
    <dbReference type="NCBI Taxonomy" id="1783274"/>
    <lineage>
        <taxon>Bacteria</taxon>
        <taxon>Pseudomonadati</taxon>
        <taxon>Pseudomonadota</taxon>
        <taxon>Alphaproteobacteria</taxon>
        <taxon>Hyphomicrobiales</taxon>
        <taxon>Devosiaceae</taxon>
        <taxon>Arsenicitalea</taxon>
    </lineage>
</organism>